<dbReference type="Gene3D" id="3.40.50.2020">
    <property type="match status" value="1"/>
</dbReference>
<dbReference type="EMBL" id="BMIH01000004">
    <property type="protein sequence ID" value="GGB38942.1"/>
    <property type="molecule type" value="Genomic_DNA"/>
</dbReference>
<evidence type="ECO:0000259" key="3">
    <source>
        <dbReference type="Pfam" id="PF00156"/>
    </source>
</evidence>
<dbReference type="RefSeq" id="WP_188659630.1">
    <property type="nucleotide sequence ID" value="NZ_BMIH01000004.1"/>
</dbReference>
<reference evidence="4" key="1">
    <citation type="journal article" date="2014" name="Int. J. Syst. Evol. Microbiol.">
        <title>Complete genome sequence of Corynebacterium casei LMG S-19264T (=DSM 44701T), isolated from a smear-ripened cheese.</title>
        <authorList>
            <consortium name="US DOE Joint Genome Institute (JGI-PGF)"/>
            <person name="Walter F."/>
            <person name="Albersmeier A."/>
            <person name="Kalinowski J."/>
            <person name="Ruckert C."/>
        </authorList>
    </citation>
    <scope>NUCLEOTIDE SEQUENCE</scope>
    <source>
        <strain evidence="4">CGMCC 1.15330</strain>
    </source>
</reference>
<feature type="domain" description="Phosphoribosyltransferase" evidence="3">
    <location>
        <begin position="11"/>
        <end position="143"/>
    </location>
</feature>
<dbReference type="CDD" id="cd06223">
    <property type="entry name" value="PRTases_typeI"/>
    <property type="match status" value="1"/>
</dbReference>
<dbReference type="SUPFAM" id="SSF53271">
    <property type="entry name" value="PRTase-like"/>
    <property type="match status" value="1"/>
</dbReference>
<dbReference type="InterPro" id="IPR000836">
    <property type="entry name" value="PRTase_dom"/>
</dbReference>
<dbReference type="Pfam" id="PF00156">
    <property type="entry name" value="Pribosyltran"/>
    <property type="match status" value="1"/>
</dbReference>
<evidence type="ECO:0000313" key="5">
    <source>
        <dbReference type="Proteomes" id="UP000623067"/>
    </source>
</evidence>
<sequence length="163" mass="16993">MPVFTPVTDAEFAAAIADLAAQIGGEGWADLIVGIGRGGLVPAVYLSHATGLPMVSLDGSGGQAPDLATLAGRLKGRRAVIVDDINDSGRTIARLRAGLAEAGAGEVRFAVLIDNSASAEQVDYRHRVIDRRTVKDWFVFPWEAVASATAIEADAAEVPDRIG</sequence>
<keyword evidence="1" id="KW-0328">Glycosyltransferase</keyword>
<dbReference type="PANTHER" id="PTHR43363:SF1">
    <property type="entry name" value="HYPOXANTHINE-GUANINE PHOSPHORIBOSYLTRANSFERASE"/>
    <property type="match status" value="1"/>
</dbReference>
<dbReference type="GO" id="GO:0016757">
    <property type="term" value="F:glycosyltransferase activity"/>
    <property type="evidence" value="ECO:0007669"/>
    <property type="project" value="UniProtKB-KW"/>
</dbReference>
<proteinExistence type="predicted"/>
<reference evidence="4" key="2">
    <citation type="submission" date="2020-09" db="EMBL/GenBank/DDBJ databases">
        <authorList>
            <person name="Sun Q."/>
            <person name="Zhou Y."/>
        </authorList>
    </citation>
    <scope>NUCLEOTIDE SEQUENCE</scope>
    <source>
        <strain evidence="4">CGMCC 1.15330</strain>
    </source>
</reference>
<comment type="caution">
    <text evidence="4">The sequence shown here is derived from an EMBL/GenBank/DDBJ whole genome shotgun (WGS) entry which is preliminary data.</text>
</comment>
<dbReference type="AlphaFoldDB" id="A0A916TCL7"/>
<evidence type="ECO:0000256" key="1">
    <source>
        <dbReference type="ARBA" id="ARBA00022676"/>
    </source>
</evidence>
<evidence type="ECO:0000256" key="2">
    <source>
        <dbReference type="ARBA" id="ARBA00022679"/>
    </source>
</evidence>
<dbReference type="Proteomes" id="UP000623067">
    <property type="component" value="Unassembled WGS sequence"/>
</dbReference>
<evidence type="ECO:0000313" key="4">
    <source>
        <dbReference type="EMBL" id="GGB38942.1"/>
    </source>
</evidence>
<organism evidence="4 5">
    <name type="scientific">Sphingomonas metalli</name>
    <dbReference type="NCBI Taxonomy" id="1779358"/>
    <lineage>
        <taxon>Bacteria</taxon>
        <taxon>Pseudomonadati</taxon>
        <taxon>Pseudomonadota</taxon>
        <taxon>Alphaproteobacteria</taxon>
        <taxon>Sphingomonadales</taxon>
        <taxon>Sphingomonadaceae</taxon>
        <taxon>Sphingomonas</taxon>
    </lineage>
</organism>
<name>A0A916TCL7_9SPHN</name>
<keyword evidence="5" id="KW-1185">Reference proteome</keyword>
<gene>
    <name evidence="4" type="ORF">GCM10011380_30500</name>
</gene>
<keyword evidence="2" id="KW-0808">Transferase</keyword>
<accession>A0A916TCL7</accession>
<protein>
    <recommendedName>
        <fullName evidence="3">Phosphoribosyltransferase domain-containing protein</fullName>
    </recommendedName>
</protein>
<dbReference type="InterPro" id="IPR029057">
    <property type="entry name" value="PRTase-like"/>
</dbReference>
<dbReference type="PANTHER" id="PTHR43363">
    <property type="entry name" value="HYPOXANTHINE PHOSPHORIBOSYLTRANSFERASE"/>
    <property type="match status" value="1"/>
</dbReference>